<evidence type="ECO:0000313" key="2">
    <source>
        <dbReference type="EMBL" id="GGO41095.1"/>
    </source>
</evidence>
<evidence type="ECO:0000256" key="1">
    <source>
        <dbReference type="SAM" id="MobiDB-lite"/>
    </source>
</evidence>
<organism evidence="2 3">
    <name type="scientific">Citricoccus zhacaiensis</name>
    <dbReference type="NCBI Taxonomy" id="489142"/>
    <lineage>
        <taxon>Bacteria</taxon>
        <taxon>Bacillati</taxon>
        <taxon>Actinomycetota</taxon>
        <taxon>Actinomycetes</taxon>
        <taxon>Micrococcales</taxon>
        <taxon>Micrococcaceae</taxon>
        <taxon>Citricoccus</taxon>
    </lineage>
</organism>
<dbReference type="Proteomes" id="UP000642509">
    <property type="component" value="Unassembled WGS sequence"/>
</dbReference>
<evidence type="ECO:0008006" key="4">
    <source>
        <dbReference type="Google" id="ProtNLM"/>
    </source>
</evidence>
<sequence length="440" mass="45796">MATAMALIIVVTACLPTGSEPGAGSGTTGGPHLPEGVSLEEPDGGTDFFTAFENGLPSGPEYIPIGLWLGSVTSSEEALEERRLGLNLYVDLSVDSGLGFLGEGQYALTSWPDPAARGTVLGDEVDMWAGPGHGAWTGNFPGQGEICAVPGTDCGYSVQDDLAANVPPHTMTYSNLGKGVTFWQTDAEAAGFVNGAHDVVSADNYWFTDPNICGAQEGGTMLAEPRDLSDAQCRLPANYGWTVERVRSLVDPHGSKPVWAFVEVGQPWDLGTLDPPEAAQIRAAVWSSLIHGARGIVYFGHSFGGPCPSFHVLRDCGDELADGIAEINAEVKDLAPVLNSPSLRGALTVEGAADAVVKLHEGDLYVLATAASPAPGEVSFRLDCVRASDGEDGGAAPEPEGAAVVGEGRTVPVHAGRFTDTFADANAVHLYRFTGNDCGL</sequence>
<gene>
    <name evidence="2" type="ORF">GCM10010977_04490</name>
</gene>
<evidence type="ECO:0000313" key="3">
    <source>
        <dbReference type="Proteomes" id="UP000642509"/>
    </source>
</evidence>
<keyword evidence="3" id="KW-1185">Reference proteome</keyword>
<feature type="region of interest" description="Disordered" evidence="1">
    <location>
        <begin position="19"/>
        <end position="38"/>
    </location>
</feature>
<name>A0ABQ2LQ77_9MICC</name>
<accession>A0ABQ2LQ77</accession>
<proteinExistence type="predicted"/>
<comment type="caution">
    <text evidence="2">The sequence shown here is derived from an EMBL/GenBank/DDBJ whole genome shotgun (WGS) entry which is preliminary data.</text>
</comment>
<reference evidence="3" key="1">
    <citation type="journal article" date="2019" name="Int. J. Syst. Evol. Microbiol.">
        <title>The Global Catalogue of Microorganisms (GCM) 10K type strain sequencing project: providing services to taxonomists for standard genome sequencing and annotation.</title>
        <authorList>
            <consortium name="The Broad Institute Genomics Platform"/>
            <consortium name="The Broad Institute Genome Sequencing Center for Infectious Disease"/>
            <person name="Wu L."/>
            <person name="Ma J."/>
        </authorList>
    </citation>
    <scope>NUCLEOTIDE SEQUENCE [LARGE SCALE GENOMIC DNA]</scope>
    <source>
        <strain evidence="3">CGMCC 1.7064</strain>
    </source>
</reference>
<dbReference type="EMBL" id="BMLQ01000001">
    <property type="protein sequence ID" value="GGO41095.1"/>
    <property type="molecule type" value="Genomic_DNA"/>
</dbReference>
<protein>
    <recommendedName>
        <fullName evidence="4">Glycoside hydrolase family 42 N-terminal domain-containing protein</fullName>
    </recommendedName>
</protein>
<dbReference type="Gene3D" id="3.20.20.80">
    <property type="entry name" value="Glycosidases"/>
    <property type="match status" value="1"/>
</dbReference>
<dbReference type="RefSeq" id="WP_229672095.1">
    <property type="nucleotide sequence ID" value="NZ_BAAAOU010000003.1"/>
</dbReference>